<feature type="transmembrane region" description="Helical" evidence="6">
    <location>
        <begin position="387"/>
        <end position="410"/>
    </location>
</feature>
<feature type="transmembrane region" description="Helical" evidence="6">
    <location>
        <begin position="73"/>
        <end position="99"/>
    </location>
</feature>
<keyword evidence="4 6" id="KW-0472">Membrane</keyword>
<keyword evidence="9" id="KW-1185">Reference proteome</keyword>
<evidence type="ECO:0000256" key="5">
    <source>
        <dbReference type="SAM" id="MobiDB-lite"/>
    </source>
</evidence>
<dbReference type="RefSeq" id="WP_193719061.1">
    <property type="nucleotide sequence ID" value="NZ_JACSPN010000005.1"/>
</dbReference>
<feature type="compositionally biased region" description="Low complexity" evidence="5">
    <location>
        <begin position="30"/>
        <end position="60"/>
    </location>
</feature>
<feature type="domain" description="Major facilitator superfamily (MFS) profile" evidence="7">
    <location>
        <begin position="73"/>
        <end position="506"/>
    </location>
</feature>
<feature type="region of interest" description="Disordered" evidence="5">
    <location>
        <begin position="1"/>
        <end position="64"/>
    </location>
</feature>
<evidence type="ECO:0000256" key="6">
    <source>
        <dbReference type="SAM" id="Phobius"/>
    </source>
</evidence>
<dbReference type="InterPro" id="IPR011701">
    <property type="entry name" value="MFS"/>
</dbReference>
<dbReference type="Proteomes" id="UP000822993">
    <property type="component" value="Unassembled WGS sequence"/>
</dbReference>
<feature type="transmembrane region" description="Helical" evidence="6">
    <location>
        <begin position="224"/>
        <end position="242"/>
    </location>
</feature>
<evidence type="ECO:0000256" key="3">
    <source>
        <dbReference type="ARBA" id="ARBA00022989"/>
    </source>
</evidence>
<dbReference type="InterPro" id="IPR036259">
    <property type="entry name" value="MFS_trans_sf"/>
</dbReference>
<feature type="transmembrane region" description="Helical" evidence="6">
    <location>
        <begin position="196"/>
        <end position="218"/>
    </location>
</feature>
<sequence>MEPPRPEAPEAEIAAAIGDAHAPDSSPGPATATGTTTATATAERSAATPAADPQAPARPAVGAGLSPTTQRTVLVGMVALVLLGAFESLAVATAMHTVATALDGMALYAVAFAGSIAASVVGMVAAGRWCDRFGPGPSLWVGVGLFLAGLVVSGLAPVMGVFVAGRVVQGLGTGMYIVALYVLVARVFPEDRRPSVFAAFAAAWVVPSLVGPVISGLIVQHVGWRWVFLAVPVLAVPAVLMMRPGLRAVARDRGEVAPADRTGSAALWWAVAAAVGIGLLHFAGQQEGAALWVPLVAALALVVVSVPRLLPHGTARVARGLPSVIAIRGLIAAAFTGTEVLLPLLLQSERGLSPTEAGGVLTFGAIGWSVGAWLRGKAHWGWTHAQFVLIGTLFIAGGISGTVLLAWVAVPPIVGMLAWTFAGLGMGLVHPTLSVLTLALSPEDQQGANSSALQVSDALSAAIALAVTGSMLVVLREPLGLLAYVVCFGAMVAIALLAAFVSPRTRVPA</sequence>
<dbReference type="EMBL" id="JACSPN010000005">
    <property type="protein sequence ID" value="MBE7699756.1"/>
    <property type="molecule type" value="Genomic_DNA"/>
</dbReference>
<keyword evidence="3 6" id="KW-1133">Transmembrane helix</keyword>
<proteinExistence type="predicted"/>
<dbReference type="Gene3D" id="1.20.1250.20">
    <property type="entry name" value="MFS general substrate transporter like domains"/>
    <property type="match status" value="1"/>
</dbReference>
<feature type="transmembrane region" description="Helical" evidence="6">
    <location>
        <begin position="139"/>
        <end position="164"/>
    </location>
</feature>
<comment type="caution">
    <text evidence="8">The sequence shown here is derived from an EMBL/GenBank/DDBJ whole genome shotgun (WGS) entry which is preliminary data.</text>
</comment>
<evidence type="ECO:0000313" key="8">
    <source>
        <dbReference type="EMBL" id="MBE7699756.1"/>
    </source>
</evidence>
<evidence type="ECO:0000259" key="7">
    <source>
        <dbReference type="PROSITE" id="PS50850"/>
    </source>
</evidence>
<evidence type="ECO:0000313" key="9">
    <source>
        <dbReference type="Proteomes" id="UP000822993"/>
    </source>
</evidence>
<evidence type="ECO:0000256" key="4">
    <source>
        <dbReference type="ARBA" id="ARBA00023136"/>
    </source>
</evidence>
<feature type="transmembrane region" description="Helical" evidence="6">
    <location>
        <begin position="289"/>
        <end position="310"/>
    </location>
</feature>
<feature type="compositionally biased region" description="Low complexity" evidence="5">
    <location>
        <begin position="11"/>
        <end position="20"/>
    </location>
</feature>
<reference evidence="8 9" key="1">
    <citation type="submission" date="2020-08" db="EMBL/GenBank/DDBJ databases">
        <title>A Genomic Blueprint of the Chicken Gut Microbiome.</title>
        <authorList>
            <person name="Gilroy R."/>
            <person name="Ravi A."/>
            <person name="Getino M."/>
            <person name="Pursley I."/>
            <person name="Horton D.L."/>
            <person name="Alikhan N.-F."/>
            <person name="Baker D."/>
            <person name="Gharbi K."/>
            <person name="Hall N."/>
            <person name="Watson M."/>
            <person name="Adriaenssens E.M."/>
            <person name="Foster-Nyarko E."/>
            <person name="Jarju S."/>
            <person name="Secka A."/>
            <person name="Antonio M."/>
            <person name="Oren A."/>
            <person name="Chaudhuri R."/>
            <person name="La Ragione R.M."/>
            <person name="Hildebrand F."/>
            <person name="Pallen M.J."/>
        </authorList>
    </citation>
    <scope>NUCLEOTIDE SEQUENCE [LARGE SCALE GENOMIC DNA]</scope>
    <source>
        <strain evidence="8 9">Sa1BUA8</strain>
    </source>
</reference>
<evidence type="ECO:0000256" key="2">
    <source>
        <dbReference type="ARBA" id="ARBA00022692"/>
    </source>
</evidence>
<feature type="transmembrane region" description="Helical" evidence="6">
    <location>
        <begin position="416"/>
        <end position="440"/>
    </location>
</feature>
<organism evidence="8 9">
    <name type="scientific">Oerskovia douganii</name>
    <dbReference type="NCBI Taxonomy" id="2762210"/>
    <lineage>
        <taxon>Bacteria</taxon>
        <taxon>Bacillati</taxon>
        <taxon>Actinomycetota</taxon>
        <taxon>Actinomycetes</taxon>
        <taxon>Micrococcales</taxon>
        <taxon>Cellulomonadaceae</taxon>
        <taxon>Oerskovia</taxon>
    </lineage>
</organism>
<feature type="transmembrane region" description="Helical" evidence="6">
    <location>
        <begin position="263"/>
        <end position="283"/>
    </location>
</feature>
<dbReference type="GO" id="GO:0022857">
    <property type="term" value="F:transmembrane transporter activity"/>
    <property type="evidence" value="ECO:0007669"/>
    <property type="project" value="InterPro"/>
</dbReference>
<dbReference type="SUPFAM" id="SSF103473">
    <property type="entry name" value="MFS general substrate transporter"/>
    <property type="match status" value="1"/>
</dbReference>
<dbReference type="InterPro" id="IPR020846">
    <property type="entry name" value="MFS_dom"/>
</dbReference>
<keyword evidence="2 6" id="KW-0812">Transmembrane</keyword>
<name>A0A9D5UB63_9CELL</name>
<accession>A0A9D5UB63</accession>
<feature type="transmembrane region" description="Helical" evidence="6">
    <location>
        <begin position="170"/>
        <end position="189"/>
    </location>
</feature>
<feature type="transmembrane region" description="Helical" evidence="6">
    <location>
        <begin position="322"/>
        <end position="345"/>
    </location>
</feature>
<dbReference type="PANTHER" id="PTHR23501">
    <property type="entry name" value="MAJOR FACILITATOR SUPERFAMILY"/>
    <property type="match status" value="1"/>
</dbReference>
<comment type="subcellular location">
    <subcellularLocation>
        <location evidence="1">Cell membrane</location>
        <topology evidence="1">Multi-pass membrane protein</topology>
    </subcellularLocation>
</comment>
<protein>
    <submittedName>
        <fullName evidence="8">MFS transporter</fullName>
    </submittedName>
</protein>
<feature type="transmembrane region" description="Helical" evidence="6">
    <location>
        <begin position="357"/>
        <end position="375"/>
    </location>
</feature>
<feature type="transmembrane region" description="Helical" evidence="6">
    <location>
        <begin position="481"/>
        <end position="501"/>
    </location>
</feature>
<evidence type="ECO:0000256" key="1">
    <source>
        <dbReference type="ARBA" id="ARBA00004651"/>
    </source>
</evidence>
<dbReference type="PANTHER" id="PTHR23501:SF154">
    <property type="entry name" value="MULTIDRUG-EFFLUX TRANSPORTER RV1634-RELATED"/>
    <property type="match status" value="1"/>
</dbReference>
<dbReference type="GO" id="GO:0005886">
    <property type="term" value="C:plasma membrane"/>
    <property type="evidence" value="ECO:0007669"/>
    <property type="project" value="UniProtKB-SubCell"/>
</dbReference>
<gene>
    <name evidence="8" type="ORF">H9623_05455</name>
</gene>
<dbReference type="PRINTS" id="PR01036">
    <property type="entry name" value="TCRTETB"/>
</dbReference>
<feature type="transmembrane region" description="Helical" evidence="6">
    <location>
        <begin position="105"/>
        <end position="127"/>
    </location>
</feature>
<dbReference type="PROSITE" id="PS50850">
    <property type="entry name" value="MFS"/>
    <property type="match status" value="1"/>
</dbReference>
<feature type="transmembrane region" description="Helical" evidence="6">
    <location>
        <begin position="452"/>
        <end position="475"/>
    </location>
</feature>
<dbReference type="Pfam" id="PF07690">
    <property type="entry name" value="MFS_1"/>
    <property type="match status" value="1"/>
</dbReference>
<dbReference type="AlphaFoldDB" id="A0A9D5UB63"/>